<evidence type="ECO:0000313" key="2">
    <source>
        <dbReference type="Proteomes" id="UP000004200"/>
    </source>
</evidence>
<reference evidence="1 2" key="1">
    <citation type="submission" date="2011-06" db="EMBL/GenBank/DDBJ databases">
        <title>The draft genome of Thiorhodococcus drewsii AZ1.</title>
        <authorList>
            <consortium name="US DOE Joint Genome Institute (JGI-PGF)"/>
            <person name="Lucas S."/>
            <person name="Han J."/>
            <person name="Lapidus A."/>
            <person name="Cheng J.-F."/>
            <person name="Goodwin L."/>
            <person name="Pitluck S."/>
            <person name="Peters L."/>
            <person name="Land M.L."/>
            <person name="Hauser L."/>
            <person name="Vogl K."/>
            <person name="Liu Z."/>
            <person name="Imhoff J."/>
            <person name="Thiel V."/>
            <person name="Frigaard N.-U."/>
            <person name="Bryant D.A."/>
            <person name="Woyke T.J."/>
        </authorList>
    </citation>
    <scope>NUCLEOTIDE SEQUENCE [LARGE SCALE GENOMIC DNA]</scope>
    <source>
        <strain evidence="1 2">AZ1</strain>
    </source>
</reference>
<comment type="caution">
    <text evidence="1">The sequence shown here is derived from an EMBL/GenBank/DDBJ whole genome shotgun (WGS) entry which is preliminary data.</text>
</comment>
<dbReference type="AlphaFoldDB" id="G2E4J9"/>
<name>G2E4J9_9GAMM</name>
<gene>
    <name evidence="1" type="ORF">ThidrDRAFT_3212</name>
</gene>
<sequence>MDKVAIEIDEAVSRDDMRADILAALAEEKANLKAVLQQRNAALIGSMAQDLQTTVDGVFIPARDGL</sequence>
<evidence type="ECO:0000313" key="1">
    <source>
        <dbReference type="EMBL" id="EGV29620.1"/>
    </source>
</evidence>
<proteinExistence type="predicted"/>
<accession>G2E4J9</accession>
<keyword evidence="2" id="KW-1185">Reference proteome</keyword>
<dbReference type="EMBL" id="AFWT01000025">
    <property type="protein sequence ID" value="EGV29620.1"/>
    <property type="molecule type" value="Genomic_DNA"/>
</dbReference>
<organism evidence="1 2">
    <name type="scientific">Thiorhodococcus drewsii AZ1</name>
    <dbReference type="NCBI Taxonomy" id="765913"/>
    <lineage>
        <taxon>Bacteria</taxon>
        <taxon>Pseudomonadati</taxon>
        <taxon>Pseudomonadota</taxon>
        <taxon>Gammaproteobacteria</taxon>
        <taxon>Chromatiales</taxon>
        <taxon>Chromatiaceae</taxon>
        <taxon>Thiorhodococcus</taxon>
    </lineage>
</organism>
<protein>
    <submittedName>
        <fullName evidence="1">Uncharacterized protein</fullName>
    </submittedName>
</protein>
<dbReference type="RefSeq" id="WP_007041925.1">
    <property type="nucleotide sequence ID" value="NZ_AFWT01000025.1"/>
</dbReference>
<dbReference type="Proteomes" id="UP000004200">
    <property type="component" value="Unassembled WGS sequence"/>
</dbReference>